<reference evidence="10 11" key="1">
    <citation type="journal article" date="2016" name="Genome Biol. Evol.">
        <title>Divergent and convergent evolution of fungal pathogenicity.</title>
        <authorList>
            <person name="Shang Y."/>
            <person name="Xiao G."/>
            <person name="Zheng P."/>
            <person name="Cen K."/>
            <person name="Zhan S."/>
            <person name="Wang C."/>
        </authorList>
    </citation>
    <scope>NUCLEOTIDE SEQUENCE [LARGE SCALE GENOMIC DNA]</scope>
    <source>
        <strain evidence="10 11">RCEF 2490</strain>
    </source>
</reference>
<dbReference type="STRING" id="1081109.A0A166UA15"/>
<sequence>MAAMRGPRMQVGSSRWIAEERGVALQVADSEVEEFSFSARNELDWLNEHMAGIFNENEVNFAETFKTPGKLRGRTPRTARKVNAPETRVPLSEVFSATKNAAPTPMDRLKEFTLTVPDALASPSPPQSSPTRLAIFSPRQISQGTSKPGYLSGREVAPMSIHMDIGSENEVRSPQPPGRPAAMPVKDVTFGTVMTQARPGILSHVERDQGIHDSIHATRFRINDLHLNPAEMPGDDEDISPDRQLSLEAKQNARYADNAQVQSVDDGHYTSDGSSPIRPVVRKSSLNFASLPAREPLTAGKAGPARTSRLSHLEPTRMSYYDRKTGGKSLGYGGQAAKLDQTESQVNVSDPHDLEQAHALETQDNKSYTQRLQDQISKLGQTQAKTAQRLQQDRIPTPKAASPVPLNTLQSTPGAFPADDDDDWIEPPVTVDTVGQVRPSLPKSHSTDVMEGIQGKQTISQPDFAMSDNGTFVQAQLSKPADAVKQTYGHSKSASVPVSSNSRSVAGEAYAKKFVSVSNPSLSTVNEARILDTPSKSPSRSFRESPLKQVKNKLSSILKSSKGLLASSAALSAEGKSLLSPSSIQAGLSSCASTESLAIRDSHETLEPRSIAFEASPPRSTRRTRASAEREREEKRREKEAKRIVEQNEKLEKARQKEREKARVFSKEQERAAAMEKQIAAKKSQTPRFPAMETPELGIVTEQARNPEGDTMASMDKNVDLDDATMMPPPSVPRPSGPSHVTRQKEIKRPVKPVRETQTRPKQAPTLIRVNTGSQNSQYRQSTAQADTSTYVGAQTHQLASKASKASLQPKSSTQSLRGAAAAASRAKAQEFAAKKKQLDERDAQRRRDAKAEAEKKRIAIQEEQRKQEHLKRQEAERQKQQQQQQQQQQKLKQQQQQAVSAKVAESQDKGDVQRKAAIERAKQTKPPPPVIRSQANAAPDVSMIQEDQCARTDSRMASDALGGQEELARPVNVMLPSAAKASGTKRTFTEEKGNSSQTNPTQSRGAVSYQAHDAKRRRTSEGLDETVGTASQKNIRGPPLRPSASFKKELPSKLYFQSGYSNATQSNAPNLFKATVNAQHASHMKAAHPLEMAQISKGAIPFAPQQSASGSAFKTPARSGPANGAKASATKSIHRSSPRFQNGEAIELPEIQTDDDSEDDEANGIAVAPWANSPFLREELIRQEGVDPSHIFGPPAPLNMEEVFKKSKDRFHKFRARTSSANWDGADRLTEEDIRKDLLGRDKIRRDGGWSYEMSREML</sequence>
<feature type="compositionally biased region" description="Basic and acidic residues" evidence="8">
    <location>
        <begin position="626"/>
        <end position="674"/>
    </location>
</feature>
<dbReference type="GO" id="GO:0005634">
    <property type="term" value="C:nucleus"/>
    <property type="evidence" value="ECO:0007669"/>
    <property type="project" value="UniProtKB-SubCell"/>
</dbReference>
<feature type="domain" description="Inner centromere protein ARK-binding" evidence="9">
    <location>
        <begin position="1151"/>
        <end position="1205"/>
    </location>
</feature>
<evidence type="ECO:0000256" key="5">
    <source>
        <dbReference type="ARBA" id="ARBA00022829"/>
    </source>
</evidence>
<evidence type="ECO:0000256" key="2">
    <source>
        <dbReference type="ARBA" id="ARBA00004186"/>
    </source>
</evidence>
<dbReference type="PANTHER" id="PTHR13142">
    <property type="entry name" value="INNER CENTROMERE PROTEIN"/>
    <property type="match status" value="1"/>
</dbReference>
<feature type="compositionally biased region" description="Basic and acidic residues" evidence="8">
    <location>
        <begin position="833"/>
        <end position="880"/>
    </location>
</feature>
<feature type="compositionally biased region" description="Basic and acidic residues" evidence="8">
    <location>
        <begin position="743"/>
        <end position="759"/>
    </location>
</feature>
<dbReference type="AlphaFoldDB" id="A0A166UA15"/>
<feature type="region of interest" description="Disordered" evidence="8">
    <location>
        <begin position="601"/>
        <end position="1046"/>
    </location>
</feature>
<feature type="compositionally biased region" description="Basic and acidic residues" evidence="8">
    <location>
        <begin position="311"/>
        <end position="325"/>
    </location>
</feature>
<evidence type="ECO:0000256" key="8">
    <source>
        <dbReference type="SAM" id="MobiDB-lite"/>
    </source>
</evidence>
<dbReference type="GO" id="GO:0007059">
    <property type="term" value="P:chromosome segregation"/>
    <property type="evidence" value="ECO:0007669"/>
    <property type="project" value="UniProtKB-KW"/>
</dbReference>
<accession>A0A166UA15</accession>
<keyword evidence="5" id="KW-0159">Chromosome partition</keyword>
<keyword evidence="7" id="KW-0539">Nucleus</keyword>
<keyword evidence="11" id="KW-1185">Reference proteome</keyword>
<dbReference type="InterPro" id="IPR005635">
    <property type="entry name" value="Inner_centromere_prot_ARK-bd"/>
</dbReference>
<feature type="compositionally biased region" description="Polar residues" evidence="8">
    <location>
        <begin position="995"/>
        <end position="1006"/>
    </location>
</feature>
<feature type="compositionally biased region" description="Low complexity" evidence="8">
    <location>
        <begin position="881"/>
        <end position="898"/>
    </location>
</feature>
<evidence type="ECO:0000313" key="10">
    <source>
        <dbReference type="EMBL" id="OAA32251.1"/>
    </source>
</evidence>
<feature type="compositionally biased region" description="Pro residues" evidence="8">
    <location>
        <begin position="727"/>
        <end position="736"/>
    </location>
</feature>
<feature type="compositionally biased region" description="Low complexity" evidence="8">
    <location>
        <begin position="820"/>
        <end position="832"/>
    </location>
</feature>
<feature type="region of interest" description="Disordered" evidence="8">
    <location>
        <begin position="1107"/>
        <end position="1144"/>
    </location>
</feature>
<dbReference type="GO" id="GO:0005819">
    <property type="term" value="C:spindle"/>
    <property type="evidence" value="ECO:0007669"/>
    <property type="project" value="UniProtKB-SubCell"/>
</dbReference>
<proteinExistence type="inferred from homology"/>
<protein>
    <submittedName>
        <fullName evidence="10">Inner centromere protein</fullName>
    </submittedName>
</protein>
<dbReference type="OrthoDB" id="6123at2759"/>
<dbReference type="Pfam" id="PF03941">
    <property type="entry name" value="INCENP_ARK-bind"/>
    <property type="match status" value="1"/>
</dbReference>
<dbReference type="EMBL" id="AZGY01000002">
    <property type="protein sequence ID" value="OAA32251.1"/>
    <property type="molecule type" value="Genomic_DNA"/>
</dbReference>
<evidence type="ECO:0000256" key="4">
    <source>
        <dbReference type="ARBA" id="ARBA00022490"/>
    </source>
</evidence>
<gene>
    <name evidence="10" type="ORF">AAL_01583</name>
</gene>
<keyword evidence="6" id="KW-0206">Cytoskeleton</keyword>
<evidence type="ECO:0000256" key="3">
    <source>
        <dbReference type="ARBA" id="ARBA00010042"/>
    </source>
</evidence>
<comment type="caution">
    <text evidence="10">The sequence shown here is derived from an EMBL/GenBank/DDBJ whole genome shotgun (WGS) entry which is preliminary data.</text>
</comment>
<dbReference type="Proteomes" id="UP000078544">
    <property type="component" value="Unassembled WGS sequence"/>
</dbReference>
<dbReference type="PANTHER" id="PTHR13142:SF1">
    <property type="entry name" value="INNER CENTROMERE PROTEIN"/>
    <property type="match status" value="1"/>
</dbReference>
<evidence type="ECO:0000256" key="1">
    <source>
        <dbReference type="ARBA" id="ARBA00004123"/>
    </source>
</evidence>
<evidence type="ECO:0000313" key="11">
    <source>
        <dbReference type="Proteomes" id="UP000078544"/>
    </source>
</evidence>
<comment type="similarity">
    <text evidence="3">Belongs to the INCENP family.</text>
</comment>
<organism evidence="10 11">
    <name type="scientific">Moelleriella libera RCEF 2490</name>
    <dbReference type="NCBI Taxonomy" id="1081109"/>
    <lineage>
        <taxon>Eukaryota</taxon>
        <taxon>Fungi</taxon>
        <taxon>Dikarya</taxon>
        <taxon>Ascomycota</taxon>
        <taxon>Pezizomycotina</taxon>
        <taxon>Sordariomycetes</taxon>
        <taxon>Hypocreomycetidae</taxon>
        <taxon>Hypocreales</taxon>
        <taxon>Clavicipitaceae</taxon>
        <taxon>Moelleriella</taxon>
    </lineage>
</organism>
<comment type="subcellular location">
    <subcellularLocation>
        <location evidence="2">Cytoplasm</location>
        <location evidence="2">Cytoskeleton</location>
        <location evidence="2">Spindle</location>
    </subcellularLocation>
    <subcellularLocation>
        <location evidence="1">Nucleus</location>
    </subcellularLocation>
</comment>
<evidence type="ECO:0000256" key="6">
    <source>
        <dbReference type="ARBA" id="ARBA00023212"/>
    </source>
</evidence>
<evidence type="ECO:0000259" key="9">
    <source>
        <dbReference type="Pfam" id="PF03941"/>
    </source>
</evidence>
<feature type="region of interest" description="Disordered" evidence="8">
    <location>
        <begin position="295"/>
        <end position="350"/>
    </location>
</feature>
<feature type="region of interest" description="Disordered" evidence="8">
    <location>
        <begin position="254"/>
        <end position="279"/>
    </location>
</feature>
<evidence type="ECO:0000256" key="7">
    <source>
        <dbReference type="ARBA" id="ARBA00023242"/>
    </source>
</evidence>
<name>A0A166UA15_9HYPO</name>
<feature type="compositionally biased region" description="Polar residues" evidence="8">
    <location>
        <begin position="769"/>
        <end position="817"/>
    </location>
</feature>
<keyword evidence="4" id="KW-0963">Cytoplasm</keyword>
<feature type="compositionally biased region" description="Basic and acidic residues" evidence="8">
    <location>
        <begin position="906"/>
        <end position="923"/>
    </location>
</feature>